<dbReference type="GO" id="GO:0006826">
    <property type="term" value="P:iron ion transport"/>
    <property type="evidence" value="ECO:0007669"/>
    <property type="project" value="UniProtKB-KW"/>
</dbReference>
<dbReference type="Pfam" id="PF00593">
    <property type="entry name" value="TonB_dep_Rec_b-barrel"/>
    <property type="match status" value="1"/>
</dbReference>
<evidence type="ECO:0000256" key="6">
    <source>
        <dbReference type="ARBA" id="ARBA00023004"/>
    </source>
</evidence>
<dbReference type="GO" id="GO:0009279">
    <property type="term" value="C:cell outer membrane"/>
    <property type="evidence" value="ECO:0007669"/>
    <property type="project" value="UniProtKB-SubCell"/>
</dbReference>
<dbReference type="Pfam" id="PF07660">
    <property type="entry name" value="STN"/>
    <property type="match status" value="1"/>
</dbReference>
<protein>
    <submittedName>
        <fullName evidence="14">TonB-dependent receptor</fullName>
    </submittedName>
</protein>
<reference evidence="14 15" key="1">
    <citation type="journal article" date="2019" name="Environ. Microbiol.">
        <title>Species interactions and distinct microbial communities in high Arctic permafrost affected cryosols are associated with the CH4 and CO2 gas fluxes.</title>
        <authorList>
            <person name="Altshuler I."/>
            <person name="Hamel J."/>
            <person name="Turney S."/>
            <person name="Magnuson E."/>
            <person name="Levesque R."/>
            <person name="Greer C."/>
            <person name="Whyte L.G."/>
        </authorList>
    </citation>
    <scope>NUCLEOTIDE SEQUENCE [LARGE SCALE GENOMIC DNA]</scope>
    <source>
        <strain evidence="14 15">E6.1</strain>
    </source>
</reference>
<sequence length="974" mass="103923">MIMLLHKTIWMLTTTAVIALATPAAAQSDRPRDFDIAAQSLQLALQQVALQSGQQVIVPSVLAEGLKSKAIKGHYTAFEAISLLLRGTGLQAVAVGNTLVIQRETAIEGDGGGPDLLVTGTRIRGRGPVGSSVISIDRKAIDESGFATTQQILQSIPQNFGGGPNDSTSGTFDDNANLNATQGASINLRGLGASSTLVLLNGDRAPLSGYGGLFSDVSMIPVSAIERMEVIADGSSAIYGSDAVAGVVNIIPRLNFQGAETSLRYGSADGAAQEFQASQIVGTHWSGGHLVLAYEFYKRNRLRASDRDFATDDLQAFGGADHRTNYASPGTIYAGGTSFAIPAGQNGVGLTASQLKAGTVNLADSWDGADILPEQQRHSGFAALSQELGDGFRFYANGLLTLRRYDVRERPSFDRRRTVPVTNPFYVDPVGTHLPVGVNYAFNRDLGNETRAGRADGYGGTLGLQSKRGPWTIDLRGSWGKAFQTSDILNRVNTARLALALADTNPATAYNLFGDGPSTNPATIDAIRGSTHNAFGSVTWSSSLSADGPLFSLPAGDVRLAVGGEYRFEKFTDNGTISDSSTLTPVTLAPAIFPGARRVKAAYGELLVPVFGGGLTLPGFHRIDVSMALRTERYSDVGNTTNPKVGVSWEPTNGLTLRGTYGTSFRAPSFSELQQLPGNTFSFSTAIPDPRAPSGMANVIVLRGNDPNLRPEKATTWTLGWDLRPAALPGFHAGLTYFNIVYRDRIASAAAQLYSFLTNRSVYAGITQANPSPARVAALYAAPGFVDYDNISPTEPFAAVVDARLKNLSVVKETGLDATLEYATDLFGGRAEVGANATYILFIRQGLTANAPFNDVVNTLGNPVDLRGRGRLAWTSSTFGAVLFCNYVAGYTNTSNPLPQHVSPWTTFDLQLSYRFDDAHGPFKGLRLALNGTNLFDRDPPYAAYYIGSYGSAYDPENANPMKRVISFQVTKEW</sequence>
<dbReference type="Pfam" id="PF07715">
    <property type="entry name" value="Plug"/>
    <property type="match status" value="1"/>
</dbReference>
<evidence type="ECO:0000256" key="7">
    <source>
        <dbReference type="ARBA" id="ARBA00023077"/>
    </source>
</evidence>
<proteinExistence type="inferred from homology"/>
<accession>A0A502FRZ9</accession>
<keyword evidence="6" id="KW-0408">Iron</keyword>
<dbReference type="Proteomes" id="UP000319931">
    <property type="component" value="Unassembled WGS sequence"/>
</dbReference>
<dbReference type="InterPro" id="IPR011662">
    <property type="entry name" value="Secretin/TonB_short_N"/>
</dbReference>
<dbReference type="EMBL" id="RCZC01000004">
    <property type="protein sequence ID" value="TPG52235.1"/>
    <property type="molecule type" value="Genomic_DNA"/>
</dbReference>
<evidence type="ECO:0000313" key="14">
    <source>
        <dbReference type="EMBL" id="TPG52235.1"/>
    </source>
</evidence>
<evidence type="ECO:0000256" key="2">
    <source>
        <dbReference type="ARBA" id="ARBA00022448"/>
    </source>
</evidence>
<keyword evidence="2 10" id="KW-0813">Transport</keyword>
<organism evidence="14 15">
    <name type="scientific">Sphingomonas glacialis</name>
    <dbReference type="NCBI Taxonomy" id="658225"/>
    <lineage>
        <taxon>Bacteria</taxon>
        <taxon>Pseudomonadati</taxon>
        <taxon>Pseudomonadota</taxon>
        <taxon>Alphaproteobacteria</taxon>
        <taxon>Sphingomonadales</taxon>
        <taxon>Sphingomonadaceae</taxon>
        <taxon>Sphingomonas</taxon>
    </lineage>
</organism>
<keyword evidence="14" id="KW-0675">Receptor</keyword>
<keyword evidence="12" id="KW-0732">Signal</keyword>
<evidence type="ECO:0000256" key="9">
    <source>
        <dbReference type="ARBA" id="ARBA00023237"/>
    </source>
</evidence>
<comment type="similarity">
    <text evidence="10 11">Belongs to the TonB-dependent receptor family.</text>
</comment>
<dbReference type="SMART" id="SM00965">
    <property type="entry name" value="STN"/>
    <property type="match status" value="1"/>
</dbReference>
<keyword evidence="9 10" id="KW-0998">Cell outer membrane</keyword>
<dbReference type="OrthoDB" id="7051241at2"/>
<name>A0A502FRZ9_9SPHN</name>
<dbReference type="Gene3D" id="2.40.170.20">
    <property type="entry name" value="TonB-dependent receptor, beta-barrel domain"/>
    <property type="match status" value="1"/>
</dbReference>
<keyword evidence="3 10" id="KW-1134">Transmembrane beta strand</keyword>
<keyword evidence="4" id="KW-0406">Ion transport</keyword>
<keyword evidence="4" id="KW-0410">Iron transport</keyword>
<dbReference type="InterPro" id="IPR037066">
    <property type="entry name" value="Plug_dom_sf"/>
</dbReference>
<keyword evidence="7 11" id="KW-0798">TonB box</keyword>
<dbReference type="AlphaFoldDB" id="A0A502FRZ9"/>
<evidence type="ECO:0000256" key="4">
    <source>
        <dbReference type="ARBA" id="ARBA00022496"/>
    </source>
</evidence>
<evidence type="ECO:0000256" key="12">
    <source>
        <dbReference type="SAM" id="SignalP"/>
    </source>
</evidence>
<evidence type="ECO:0000256" key="5">
    <source>
        <dbReference type="ARBA" id="ARBA00022692"/>
    </source>
</evidence>
<dbReference type="SUPFAM" id="SSF56935">
    <property type="entry name" value="Porins"/>
    <property type="match status" value="1"/>
</dbReference>
<feature type="signal peptide" evidence="12">
    <location>
        <begin position="1"/>
        <end position="26"/>
    </location>
</feature>
<dbReference type="InterPro" id="IPR039426">
    <property type="entry name" value="TonB-dep_rcpt-like"/>
</dbReference>
<evidence type="ECO:0000256" key="10">
    <source>
        <dbReference type="PROSITE-ProRule" id="PRU01360"/>
    </source>
</evidence>
<gene>
    <name evidence="14" type="ORF">EAH76_16225</name>
</gene>
<dbReference type="InterPro" id="IPR036942">
    <property type="entry name" value="Beta-barrel_TonB_sf"/>
</dbReference>
<evidence type="ECO:0000256" key="11">
    <source>
        <dbReference type="RuleBase" id="RU003357"/>
    </source>
</evidence>
<dbReference type="PANTHER" id="PTHR47234">
    <property type="match status" value="1"/>
</dbReference>
<dbReference type="PANTHER" id="PTHR47234:SF2">
    <property type="entry name" value="TONB-DEPENDENT RECEPTOR"/>
    <property type="match status" value="1"/>
</dbReference>
<feature type="domain" description="Secretin/TonB short N-terminal" evidence="13">
    <location>
        <begin position="54"/>
        <end position="104"/>
    </location>
</feature>
<dbReference type="InterPro" id="IPR000531">
    <property type="entry name" value="Beta-barrel_TonB"/>
</dbReference>
<evidence type="ECO:0000259" key="13">
    <source>
        <dbReference type="SMART" id="SM00965"/>
    </source>
</evidence>
<evidence type="ECO:0000256" key="3">
    <source>
        <dbReference type="ARBA" id="ARBA00022452"/>
    </source>
</evidence>
<feature type="chain" id="PRO_5021351594" evidence="12">
    <location>
        <begin position="27"/>
        <end position="974"/>
    </location>
</feature>
<dbReference type="Gene3D" id="3.55.50.30">
    <property type="match status" value="1"/>
</dbReference>
<comment type="subcellular location">
    <subcellularLocation>
        <location evidence="1 10">Cell outer membrane</location>
        <topology evidence="1 10">Multi-pass membrane protein</topology>
    </subcellularLocation>
</comment>
<dbReference type="PROSITE" id="PS52016">
    <property type="entry name" value="TONB_DEPENDENT_REC_3"/>
    <property type="match status" value="1"/>
</dbReference>
<evidence type="ECO:0000313" key="15">
    <source>
        <dbReference type="Proteomes" id="UP000319931"/>
    </source>
</evidence>
<comment type="caution">
    <text evidence="14">The sequence shown here is derived from an EMBL/GenBank/DDBJ whole genome shotgun (WGS) entry which is preliminary data.</text>
</comment>
<evidence type="ECO:0000256" key="8">
    <source>
        <dbReference type="ARBA" id="ARBA00023136"/>
    </source>
</evidence>
<dbReference type="InterPro" id="IPR012910">
    <property type="entry name" value="Plug_dom"/>
</dbReference>
<evidence type="ECO:0000256" key="1">
    <source>
        <dbReference type="ARBA" id="ARBA00004571"/>
    </source>
</evidence>
<dbReference type="Gene3D" id="2.170.130.10">
    <property type="entry name" value="TonB-dependent receptor, plug domain"/>
    <property type="match status" value="1"/>
</dbReference>
<keyword evidence="5 10" id="KW-0812">Transmembrane</keyword>
<keyword evidence="8 10" id="KW-0472">Membrane</keyword>
<keyword evidence="15" id="KW-1185">Reference proteome</keyword>